<gene>
    <name evidence="5" type="ORF">KSP40_PGU019053</name>
</gene>
<evidence type="ECO:0000256" key="1">
    <source>
        <dbReference type="ARBA" id="ARBA00002668"/>
    </source>
</evidence>
<feature type="domain" description="At3g05675-like ankyrin-like" evidence="4">
    <location>
        <begin position="10"/>
        <end position="188"/>
    </location>
</feature>
<keyword evidence="6" id="KW-1185">Reference proteome</keyword>
<reference evidence="5 6" key="1">
    <citation type="journal article" date="2022" name="Nat. Plants">
        <title>Genomes of leafy and leafless Platanthera orchids illuminate the evolution of mycoheterotrophy.</title>
        <authorList>
            <person name="Li M.H."/>
            <person name="Liu K.W."/>
            <person name="Li Z."/>
            <person name="Lu H.C."/>
            <person name="Ye Q.L."/>
            <person name="Zhang D."/>
            <person name="Wang J.Y."/>
            <person name="Li Y.F."/>
            <person name="Zhong Z.M."/>
            <person name="Liu X."/>
            <person name="Yu X."/>
            <person name="Liu D.K."/>
            <person name="Tu X.D."/>
            <person name="Liu B."/>
            <person name="Hao Y."/>
            <person name="Liao X.Y."/>
            <person name="Jiang Y.T."/>
            <person name="Sun W.H."/>
            <person name="Chen J."/>
            <person name="Chen Y.Q."/>
            <person name="Ai Y."/>
            <person name="Zhai J.W."/>
            <person name="Wu S.S."/>
            <person name="Zhou Z."/>
            <person name="Hsiao Y.Y."/>
            <person name="Wu W.L."/>
            <person name="Chen Y.Y."/>
            <person name="Lin Y.F."/>
            <person name="Hsu J.L."/>
            <person name="Li C.Y."/>
            <person name="Wang Z.W."/>
            <person name="Zhao X."/>
            <person name="Zhong W.Y."/>
            <person name="Ma X.K."/>
            <person name="Ma L."/>
            <person name="Huang J."/>
            <person name="Chen G.Z."/>
            <person name="Huang M.Z."/>
            <person name="Huang L."/>
            <person name="Peng D.H."/>
            <person name="Luo Y.B."/>
            <person name="Zou S.Q."/>
            <person name="Chen S.P."/>
            <person name="Lan S."/>
            <person name="Tsai W.C."/>
            <person name="Van de Peer Y."/>
            <person name="Liu Z.J."/>
        </authorList>
    </citation>
    <scope>NUCLEOTIDE SEQUENCE [LARGE SCALE GENOMIC DNA]</scope>
    <source>
        <strain evidence="5">Lor288</strain>
    </source>
</reference>
<protein>
    <submittedName>
        <fullName evidence="5">BTB/POZ domain-containing protein</fullName>
    </submittedName>
</protein>
<dbReference type="InterPro" id="IPR038920">
    <property type="entry name" value="At3g05675-like"/>
</dbReference>
<dbReference type="Proteomes" id="UP001412067">
    <property type="component" value="Unassembled WGS sequence"/>
</dbReference>
<dbReference type="InterPro" id="IPR058039">
    <property type="entry name" value="At3g05675-like_ankyrin"/>
</dbReference>
<evidence type="ECO:0000313" key="5">
    <source>
        <dbReference type="EMBL" id="KAK8942313.1"/>
    </source>
</evidence>
<evidence type="ECO:0000256" key="3">
    <source>
        <dbReference type="ARBA" id="ARBA00022786"/>
    </source>
</evidence>
<organism evidence="5 6">
    <name type="scientific">Platanthera guangdongensis</name>
    <dbReference type="NCBI Taxonomy" id="2320717"/>
    <lineage>
        <taxon>Eukaryota</taxon>
        <taxon>Viridiplantae</taxon>
        <taxon>Streptophyta</taxon>
        <taxon>Embryophyta</taxon>
        <taxon>Tracheophyta</taxon>
        <taxon>Spermatophyta</taxon>
        <taxon>Magnoliopsida</taxon>
        <taxon>Liliopsida</taxon>
        <taxon>Asparagales</taxon>
        <taxon>Orchidaceae</taxon>
        <taxon>Orchidoideae</taxon>
        <taxon>Orchideae</taxon>
        <taxon>Orchidinae</taxon>
        <taxon>Platanthera</taxon>
    </lineage>
</organism>
<proteinExistence type="predicted"/>
<evidence type="ECO:0000259" key="4">
    <source>
        <dbReference type="Pfam" id="PF25553"/>
    </source>
</evidence>
<comment type="caution">
    <text evidence="5">The sequence shown here is derived from an EMBL/GenBank/DDBJ whole genome shotgun (WGS) entry which is preliminary data.</text>
</comment>
<name>A0ABR2LKB1_9ASPA</name>
<comment type="pathway">
    <text evidence="2">Protein modification; protein ubiquitination.</text>
</comment>
<dbReference type="PANTHER" id="PTHR31060:SF3">
    <property type="entry name" value="OS04G0579700 PROTEIN"/>
    <property type="match status" value="1"/>
</dbReference>
<sequence length="253" mass="28840">MLRENNDKRSNTVDLSKQSLYSACEGCLSLLRLHFLRVASSNLAEAAQITTQDDNLHWLMDIMIDKQITDEFLRTWATEVELADIHPQVTIVHRYEVSRITTRLFVGMGKGQILASKEVRCMLLQTWLQPFYEDFGWMRRAYKGLDRRLIEDCLNNTIQTLPLAIQQDILLAWFNHFLNSGDDCPNIQALRCGGSTHFGVRTAKPAGLPSLESQLPVRTLPDCIRIVADVVSFQPSDSIFSIIFLNLIFSFCS</sequence>
<dbReference type="Pfam" id="PF25553">
    <property type="entry name" value="BTB-POZ_ANK-like"/>
    <property type="match status" value="1"/>
</dbReference>
<comment type="function">
    <text evidence="1">May act as a substrate-specific adapter of an E3 ubiquitin-protein ligase complex (CUL3-RBX1-BTB) which mediates the ubiquitination and subsequent proteasomal degradation of target proteins.</text>
</comment>
<keyword evidence="3" id="KW-0833">Ubl conjugation pathway</keyword>
<evidence type="ECO:0000313" key="6">
    <source>
        <dbReference type="Proteomes" id="UP001412067"/>
    </source>
</evidence>
<dbReference type="PANTHER" id="PTHR31060">
    <property type="entry name" value="OSJNBA0011J08.25 PROTEIN-RELATED"/>
    <property type="match status" value="1"/>
</dbReference>
<accession>A0ABR2LKB1</accession>
<dbReference type="EMBL" id="JBBWWR010000019">
    <property type="protein sequence ID" value="KAK8942313.1"/>
    <property type="molecule type" value="Genomic_DNA"/>
</dbReference>
<evidence type="ECO:0000256" key="2">
    <source>
        <dbReference type="ARBA" id="ARBA00004906"/>
    </source>
</evidence>